<dbReference type="EMBL" id="BEGY01000100">
    <property type="protein sequence ID" value="GAX83515.1"/>
    <property type="molecule type" value="Genomic_DNA"/>
</dbReference>
<gene>
    <name evidence="9" type="ORF">CEUSTIGMA_g10940.t1</name>
</gene>
<organism evidence="9 10">
    <name type="scientific">Chlamydomonas eustigma</name>
    <dbReference type="NCBI Taxonomy" id="1157962"/>
    <lineage>
        <taxon>Eukaryota</taxon>
        <taxon>Viridiplantae</taxon>
        <taxon>Chlorophyta</taxon>
        <taxon>core chlorophytes</taxon>
        <taxon>Chlorophyceae</taxon>
        <taxon>CS clade</taxon>
        <taxon>Chlamydomonadales</taxon>
        <taxon>Chlamydomonadaceae</taxon>
        <taxon>Chlamydomonas</taxon>
    </lineage>
</organism>
<evidence type="ECO:0000256" key="6">
    <source>
        <dbReference type="ARBA" id="ARBA00023080"/>
    </source>
</evidence>
<evidence type="ECO:0000256" key="4">
    <source>
        <dbReference type="ARBA" id="ARBA00022801"/>
    </source>
</evidence>
<dbReference type="InterPro" id="IPR032466">
    <property type="entry name" value="Metal_Hydrolase"/>
</dbReference>
<evidence type="ECO:0000256" key="3">
    <source>
        <dbReference type="ARBA" id="ARBA00022723"/>
    </source>
</evidence>
<comment type="similarity">
    <text evidence="2">Belongs to the metallo-dependent hydrolases superfamily. Adenosine and AMP deaminases family.</text>
</comment>
<evidence type="ECO:0000256" key="1">
    <source>
        <dbReference type="ARBA" id="ARBA00001947"/>
    </source>
</evidence>
<keyword evidence="6" id="KW-0546">Nucleotide metabolism</keyword>
<dbReference type="GO" id="GO:0009117">
    <property type="term" value="P:nucleotide metabolic process"/>
    <property type="evidence" value="ECO:0007669"/>
    <property type="project" value="UniProtKB-KW"/>
</dbReference>
<evidence type="ECO:0000313" key="10">
    <source>
        <dbReference type="Proteomes" id="UP000232323"/>
    </source>
</evidence>
<dbReference type="Gene3D" id="3.20.20.140">
    <property type="entry name" value="Metal-dependent hydrolases"/>
    <property type="match status" value="1"/>
</dbReference>
<accession>A0A250XKA7</accession>
<dbReference type="PANTHER" id="PTHR11409">
    <property type="entry name" value="ADENOSINE DEAMINASE"/>
    <property type="match status" value="1"/>
</dbReference>
<name>A0A250XKA7_9CHLO</name>
<keyword evidence="4" id="KW-0378">Hydrolase</keyword>
<keyword evidence="10" id="KW-1185">Reference proteome</keyword>
<reference evidence="9 10" key="1">
    <citation type="submission" date="2017-08" db="EMBL/GenBank/DDBJ databases">
        <title>Acidophilic green algal genome provides insights into adaptation to an acidic environment.</title>
        <authorList>
            <person name="Hirooka S."/>
            <person name="Hirose Y."/>
            <person name="Kanesaki Y."/>
            <person name="Higuchi S."/>
            <person name="Fujiwara T."/>
            <person name="Onuma R."/>
            <person name="Era A."/>
            <person name="Ohbayashi R."/>
            <person name="Uzuka A."/>
            <person name="Nozaki H."/>
            <person name="Yoshikawa H."/>
            <person name="Miyagishima S.Y."/>
        </authorList>
    </citation>
    <scope>NUCLEOTIDE SEQUENCE [LARGE SCALE GENOMIC DNA]</scope>
    <source>
        <strain evidence="9 10">NIES-2499</strain>
    </source>
</reference>
<comment type="caution">
    <text evidence="9">The sequence shown here is derived from an EMBL/GenBank/DDBJ whole genome shotgun (WGS) entry which is preliminary data.</text>
</comment>
<protein>
    <recommendedName>
        <fullName evidence="8">Adenosine deaminase domain-containing protein</fullName>
    </recommendedName>
</protein>
<dbReference type="OrthoDB" id="272271at2759"/>
<dbReference type="PANTHER" id="PTHR11409:SF42">
    <property type="entry name" value="ADENOSINE DEAMINASE-LIKE PROTEIN"/>
    <property type="match status" value="1"/>
</dbReference>
<evidence type="ECO:0000256" key="5">
    <source>
        <dbReference type="ARBA" id="ARBA00022833"/>
    </source>
</evidence>
<comment type="cofactor">
    <cofactor evidence="1">
        <name>Zn(2+)</name>
        <dbReference type="ChEBI" id="CHEBI:29105"/>
    </cofactor>
</comment>
<dbReference type="InterPro" id="IPR001365">
    <property type="entry name" value="A_deaminase_dom"/>
</dbReference>
<dbReference type="InterPro" id="IPR006330">
    <property type="entry name" value="Ado/ade_deaminase"/>
</dbReference>
<dbReference type="Proteomes" id="UP000232323">
    <property type="component" value="Unassembled WGS sequence"/>
</dbReference>
<evidence type="ECO:0000256" key="7">
    <source>
        <dbReference type="ARBA" id="ARBA00048787"/>
    </source>
</evidence>
<keyword evidence="5" id="KW-0862">Zinc</keyword>
<sequence>MSMNWMAVIFHNIHSCEQVVRDFMEDGCVYLELRTTPKDRPEHGMSKASYVEAVLEGLKPYQSLQGLRYDNQEGDTSDENRSAADADEEKHLSILVKLILSIDRREGSEEAMNTVMLAAQYPGIVVGIDLSGNPTVGCWSQWRDALIKARQLGLKIAVHAAEVYAPEETAAILDFAPDRLGHMCKLNAELEAKLLDSKIPVELCLTSNLKTKTVDTYADHHFAQLYGAGCPVVLCTDDSGFFDTSLTREYAIAMQVFSLSSGNIFQLVEGSFEFLFCNEEEKMHVVHFARGKLHKMSADT</sequence>
<dbReference type="GO" id="GO:0004000">
    <property type="term" value="F:adenosine deaminase activity"/>
    <property type="evidence" value="ECO:0007669"/>
    <property type="project" value="TreeGrafter"/>
</dbReference>
<feature type="domain" description="Adenosine deaminase" evidence="8">
    <location>
        <begin position="19"/>
        <end position="285"/>
    </location>
</feature>
<dbReference type="GO" id="GO:0046872">
    <property type="term" value="F:metal ion binding"/>
    <property type="evidence" value="ECO:0007669"/>
    <property type="project" value="UniProtKB-KW"/>
</dbReference>
<proteinExistence type="inferred from homology"/>
<evidence type="ECO:0000313" key="9">
    <source>
        <dbReference type="EMBL" id="GAX83515.1"/>
    </source>
</evidence>
<evidence type="ECO:0000259" key="8">
    <source>
        <dbReference type="Pfam" id="PF00962"/>
    </source>
</evidence>
<evidence type="ECO:0000256" key="2">
    <source>
        <dbReference type="ARBA" id="ARBA00006676"/>
    </source>
</evidence>
<dbReference type="STRING" id="1157962.A0A250XKA7"/>
<dbReference type="SUPFAM" id="SSF51556">
    <property type="entry name" value="Metallo-dependent hydrolases"/>
    <property type="match status" value="1"/>
</dbReference>
<dbReference type="Pfam" id="PF00962">
    <property type="entry name" value="A_deaminase"/>
    <property type="match status" value="1"/>
</dbReference>
<dbReference type="GO" id="GO:0046103">
    <property type="term" value="P:inosine biosynthetic process"/>
    <property type="evidence" value="ECO:0007669"/>
    <property type="project" value="TreeGrafter"/>
</dbReference>
<keyword evidence="3" id="KW-0479">Metal-binding</keyword>
<dbReference type="GO" id="GO:0006154">
    <property type="term" value="P:adenosine catabolic process"/>
    <property type="evidence" value="ECO:0007669"/>
    <property type="project" value="TreeGrafter"/>
</dbReference>
<comment type="catalytic activity">
    <reaction evidence="7">
        <text>N(6)-methyl-AMP + H2O + H(+) = IMP + methylamine</text>
        <dbReference type="Rhea" id="RHEA:16001"/>
        <dbReference type="ChEBI" id="CHEBI:15377"/>
        <dbReference type="ChEBI" id="CHEBI:15378"/>
        <dbReference type="ChEBI" id="CHEBI:58053"/>
        <dbReference type="ChEBI" id="CHEBI:59338"/>
        <dbReference type="ChEBI" id="CHEBI:144842"/>
    </reaction>
    <physiologicalReaction direction="left-to-right" evidence="7">
        <dbReference type="Rhea" id="RHEA:16002"/>
    </physiologicalReaction>
</comment>
<dbReference type="AlphaFoldDB" id="A0A250XKA7"/>